<dbReference type="InterPro" id="IPR017871">
    <property type="entry name" value="ABC_transporter-like_CS"/>
</dbReference>
<dbReference type="KEGG" id="csil:CBE74_08910"/>
<dbReference type="AlphaFoldDB" id="A0A7U5HMM2"/>
<evidence type="ECO:0000313" key="6">
    <source>
        <dbReference type="Proteomes" id="UP000195652"/>
    </source>
</evidence>
<sequence>MTLLQVRNLTAAGILKDVALAVDRGERVGLIGESGSGKTMTALSIMRLINASGSIRLDGQELTALSEKAMCRIRGRKIAMVFQEPMTALDPLMRVDKQIAQVLKVHSVSPRGKVAELLSSVELDPALGKRFPHELSGGQRQRVLIAMALAHDPDVLMCDEPTTALDVTSQKAIVDLILRLVAERGTGLLFITHDLGLVAATCQRILVIQGGAVIEEGTVEQVLHSPAHSYTRTLIDASQLPPARPAMITDESMVRARGVDKHYRRHKAVDGIDLHVSRGERVGIVGGSGSGKTTLLKMIAGLIRPTSGSISVSGTKKMVFQDPMRSLDPRMTIREIVAEPLPRASDERIVEVLEEVGLSGEILDRFPHEFSGGQRQRISIARALIASPDILLADEPVSALDVSVRKKVLALIDRLVHERHLTLLFVSHDLNVIRSVCSSVVVMHEGRIVEAGPVDEVFANPKAEYTKQLLAAIPHLG</sequence>
<feature type="domain" description="ABC transporter" evidence="4">
    <location>
        <begin position="4"/>
        <end position="235"/>
    </location>
</feature>
<keyword evidence="3 5" id="KW-0067">ATP-binding</keyword>
<gene>
    <name evidence="5" type="ORF">CBE74_08910</name>
</gene>
<dbReference type="InterPro" id="IPR027417">
    <property type="entry name" value="P-loop_NTPase"/>
</dbReference>
<dbReference type="PANTHER" id="PTHR43776">
    <property type="entry name" value="TRANSPORT ATP-BINDING PROTEIN"/>
    <property type="match status" value="1"/>
</dbReference>
<dbReference type="GO" id="GO:0015833">
    <property type="term" value="P:peptide transport"/>
    <property type="evidence" value="ECO:0007669"/>
    <property type="project" value="InterPro"/>
</dbReference>
<dbReference type="GO" id="GO:0016887">
    <property type="term" value="F:ATP hydrolysis activity"/>
    <property type="evidence" value="ECO:0007669"/>
    <property type="project" value="InterPro"/>
</dbReference>
<protein>
    <submittedName>
        <fullName evidence="5">ABC transporter ATP-binding protein</fullName>
    </submittedName>
</protein>
<dbReference type="GO" id="GO:0055085">
    <property type="term" value="P:transmembrane transport"/>
    <property type="evidence" value="ECO:0007669"/>
    <property type="project" value="UniProtKB-ARBA"/>
</dbReference>
<evidence type="ECO:0000256" key="3">
    <source>
        <dbReference type="ARBA" id="ARBA00022840"/>
    </source>
</evidence>
<dbReference type="InterPro" id="IPR003439">
    <property type="entry name" value="ABC_transporter-like_ATP-bd"/>
</dbReference>
<evidence type="ECO:0000259" key="4">
    <source>
        <dbReference type="PROSITE" id="PS50893"/>
    </source>
</evidence>
<dbReference type="SMART" id="SM00382">
    <property type="entry name" value="AAA"/>
    <property type="match status" value="2"/>
</dbReference>
<dbReference type="EMBL" id="CP021417">
    <property type="protein sequence ID" value="ARU46574.1"/>
    <property type="molecule type" value="Genomic_DNA"/>
</dbReference>
<evidence type="ECO:0000256" key="1">
    <source>
        <dbReference type="ARBA" id="ARBA00022448"/>
    </source>
</evidence>
<dbReference type="InterPro" id="IPR003593">
    <property type="entry name" value="AAA+_ATPase"/>
</dbReference>
<reference evidence="5 6" key="2">
    <citation type="journal article" date="2020" name="Antonie Van Leeuwenhoek">
        <title>Phylogenomic characterisation of a novel corynebacterial species pathogenic to animals.</title>
        <authorList>
            <person name="Moller J."/>
            <person name="Musella L."/>
            <person name="Melnikov V."/>
            <person name="Geissdorfer W."/>
            <person name="Burkovski A."/>
            <person name="Sangal V."/>
        </authorList>
    </citation>
    <scope>NUCLEOTIDE SEQUENCE [LARGE SCALE GENOMIC DNA]</scope>
    <source>
        <strain evidence="5 6">PO100/5</strain>
    </source>
</reference>
<keyword evidence="2" id="KW-0547">Nucleotide-binding</keyword>
<proteinExistence type="predicted"/>
<evidence type="ECO:0000313" key="5">
    <source>
        <dbReference type="EMBL" id="ARU46574.1"/>
    </source>
</evidence>
<dbReference type="Pfam" id="PF00005">
    <property type="entry name" value="ABC_tran"/>
    <property type="match status" value="2"/>
</dbReference>
<keyword evidence="6" id="KW-1185">Reference proteome</keyword>
<name>A0A7U5HMM2_9CORY</name>
<dbReference type="RefSeq" id="WP_087454374.1">
    <property type="nucleotide sequence ID" value="NZ_CP021417.2"/>
</dbReference>
<organism evidence="5 6">
    <name type="scientific">Corynebacterium silvaticum</name>
    <dbReference type="NCBI Taxonomy" id="2320431"/>
    <lineage>
        <taxon>Bacteria</taxon>
        <taxon>Bacillati</taxon>
        <taxon>Actinomycetota</taxon>
        <taxon>Actinomycetes</taxon>
        <taxon>Mycobacteriales</taxon>
        <taxon>Corynebacteriaceae</taxon>
        <taxon>Corynebacterium</taxon>
    </lineage>
</organism>
<dbReference type="PROSITE" id="PS50893">
    <property type="entry name" value="ABC_TRANSPORTER_2"/>
    <property type="match status" value="2"/>
</dbReference>
<feature type="domain" description="ABC transporter" evidence="4">
    <location>
        <begin position="254"/>
        <end position="470"/>
    </location>
</feature>
<dbReference type="PANTHER" id="PTHR43776:SF8">
    <property type="entry name" value="ABC TRANSPORTER, ATP-BINDING PROTEIN"/>
    <property type="match status" value="1"/>
</dbReference>
<reference evidence="5 6" key="4">
    <citation type="journal article" date="2020" name="PLoS ONE">
        <title>Taxonomic classification of strain PO100/5 shows a broader geographic distribution and genetic markers of the recently described Corynebacterium silvaticum.</title>
        <authorList>
            <person name="Viana M.V.C."/>
            <person name="Profeta R."/>
            <person name="da Silva A.L."/>
            <person name="Hurtado R."/>
            <person name="Cerqueira J.C."/>
            <person name="Ribeiro B.F.S."/>
            <person name="Almeida M.O."/>
            <person name="Morais-Rodrigues F."/>
            <person name="Soares S.C."/>
            <person name="Oliveira M."/>
            <person name="Tavares L."/>
            <person name="Figueiredo H."/>
            <person name="Wattam A.R."/>
            <person name="Barh D."/>
            <person name="Ghosh P."/>
            <person name="Silva A."/>
            <person name="Azevedo V."/>
        </authorList>
    </citation>
    <scope>NUCLEOTIDE SEQUENCE [LARGE SCALE GENOMIC DNA]</scope>
    <source>
        <strain evidence="5 6">PO100/5</strain>
    </source>
</reference>
<reference evidence="5 6" key="3">
    <citation type="journal article" date="2020" name="Int. J. Syst. Evol. Microbiol.">
        <title>Corynebacterium silvaticum sp. nov., a unique group of NTTB corynebacteria in wild boar and roe deer.</title>
        <authorList>
            <person name="Dangel A."/>
            <person name="Berger A."/>
            <person name="Rau J."/>
            <person name="Eisenberg T."/>
            <person name="Kampfer P."/>
            <person name="Margos G."/>
            <person name="Contzen M."/>
            <person name="Busse H.J."/>
            <person name="Konrad R."/>
            <person name="Peters M."/>
            <person name="Sting R."/>
            <person name="Sing A."/>
        </authorList>
    </citation>
    <scope>NUCLEOTIDE SEQUENCE [LARGE SCALE GENOMIC DNA]</scope>
    <source>
        <strain evidence="5 6">PO100/5</strain>
    </source>
</reference>
<dbReference type="CDD" id="cd03257">
    <property type="entry name" value="ABC_NikE_OppD_transporters"/>
    <property type="match status" value="2"/>
</dbReference>
<dbReference type="Gene3D" id="3.40.50.300">
    <property type="entry name" value="P-loop containing nucleotide triphosphate hydrolases"/>
    <property type="match status" value="2"/>
</dbReference>
<dbReference type="PROSITE" id="PS00211">
    <property type="entry name" value="ABC_TRANSPORTER_1"/>
    <property type="match status" value="2"/>
</dbReference>
<reference evidence="5 6" key="1">
    <citation type="journal article" date="2014" name="BMC Vet. Res.">
        <title>First report of Corynebacterium pseudotuberculosis from caseous lymphadenitis lesions in Black Alentejano pig (Sus scrofa domesticus).</title>
        <authorList>
            <person name="Oliveira M."/>
            <person name="Barroco C."/>
            <person name="Mottola C."/>
            <person name="Santos R."/>
            <person name="Lemsaddek A."/>
            <person name="Tavares L."/>
            <person name="Semedo-Lemsaddek T."/>
        </authorList>
    </citation>
    <scope>NUCLEOTIDE SEQUENCE [LARGE SCALE GENOMIC DNA]</scope>
    <source>
        <strain evidence="5 6">PO100/5</strain>
    </source>
</reference>
<accession>A0A7U5HMM2</accession>
<dbReference type="GO" id="GO:0005524">
    <property type="term" value="F:ATP binding"/>
    <property type="evidence" value="ECO:0007669"/>
    <property type="project" value="UniProtKB-KW"/>
</dbReference>
<dbReference type="SUPFAM" id="SSF52540">
    <property type="entry name" value="P-loop containing nucleoside triphosphate hydrolases"/>
    <property type="match status" value="2"/>
</dbReference>
<evidence type="ECO:0000256" key="2">
    <source>
        <dbReference type="ARBA" id="ARBA00022741"/>
    </source>
</evidence>
<dbReference type="Proteomes" id="UP000195652">
    <property type="component" value="Chromosome"/>
</dbReference>
<keyword evidence="1" id="KW-0813">Transport</keyword>
<dbReference type="InterPro" id="IPR013563">
    <property type="entry name" value="Oligopep_ABC_C"/>
</dbReference>
<dbReference type="Pfam" id="PF08352">
    <property type="entry name" value="oligo_HPY"/>
    <property type="match status" value="2"/>
</dbReference>
<dbReference type="GeneID" id="75008360"/>
<dbReference type="InterPro" id="IPR050319">
    <property type="entry name" value="ABC_transp_ATP-bind"/>
</dbReference>